<dbReference type="GO" id="GO:0004683">
    <property type="term" value="F:calcium/calmodulin-dependent protein kinase activity"/>
    <property type="evidence" value="ECO:0007669"/>
    <property type="project" value="InterPro"/>
</dbReference>
<proteinExistence type="predicted"/>
<dbReference type="InterPro" id="IPR013543">
    <property type="entry name" value="Ca/CaM-dep_prot_kinase-assoc"/>
</dbReference>
<keyword evidence="2" id="KW-0808">Transferase</keyword>
<gene>
    <name evidence="2" type="ORF">Pan44_23420</name>
</gene>
<sequence>MTSDEQAVLDVSAKLLKTIDAGDWKAYAALCDESLTCFEPEARGNLVAGMPFHKFYFDLPSSGTPRQSSISSPHVRVMGETAIVCYIRLVQKLDANKDPITVAVEETRVWQKQGKDWKHVHFHRNPC</sequence>
<protein>
    <submittedName>
        <fullName evidence="2">Calcium/calmodulin dependent protein kinase II Association</fullName>
    </submittedName>
</protein>
<dbReference type="AlphaFoldDB" id="A0A517SDW1"/>
<dbReference type="KEGG" id="ccos:Pan44_23420"/>
<dbReference type="InParanoid" id="A0A517SDW1"/>
<dbReference type="RefSeq" id="WP_145030183.1">
    <property type="nucleotide sequence ID" value="NZ_CP036271.1"/>
</dbReference>
<dbReference type="Proteomes" id="UP000315700">
    <property type="component" value="Chromosome"/>
</dbReference>
<feature type="domain" description="Calcium/calmodulin-dependent protein kinase II association-domain" evidence="1">
    <location>
        <begin position="5"/>
        <end position="126"/>
    </location>
</feature>
<dbReference type="SUPFAM" id="SSF54427">
    <property type="entry name" value="NTF2-like"/>
    <property type="match status" value="1"/>
</dbReference>
<dbReference type="Pfam" id="PF08332">
    <property type="entry name" value="CaMKII_AD"/>
    <property type="match status" value="1"/>
</dbReference>
<evidence type="ECO:0000313" key="2">
    <source>
        <dbReference type="EMBL" id="QDT54313.1"/>
    </source>
</evidence>
<dbReference type="InterPro" id="IPR032710">
    <property type="entry name" value="NTF2-like_dom_sf"/>
</dbReference>
<accession>A0A517SDW1</accession>
<name>A0A517SDW1_9PLAN</name>
<keyword evidence="3" id="KW-1185">Reference proteome</keyword>
<dbReference type="OrthoDB" id="213545at2"/>
<reference evidence="2 3" key="1">
    <citation type="submission" date="2019-02" db="EMBL/GenBank/DDBJ databases">
        <title>Deep-cultivation of Planctomycetes and their phenomic and genomic characterization uncovers novel biology.</title>
        <authorList>
            <person name="Wiegand S."/>
            <person name="Jogler M."/>
            <person name="Boedeker C."/>
            <person name="Pinto D."/>
            <person name="Vollmers J."/>
            <person name="Rivas-Marin E."/>
            <person name="Kohn T."/>
            <person name="Peeters S.H."/>
            <person name="Heuer A."/>
            <person name="Rast P."/>
            <person name="Oberbeckmann S."/>
            <person name="Bunk B."/>
            <person name="Jeske O."/>
            <person name="Meyerdierks A."/>
            <person name="Storesund J.E."/>
            <person name="Kallscheuer N."/>
            <person name="Luecker S."/>
            <person name="Lage O.M."/>
            <person name="Pohl T."/>
            <person name="Merkel B.J."/>
            <person name="Hornburger P."/>
            <person name="Mueller R.-W."/>
            <person name="Bruemmer F."/>
            <person name="Labrenz M."/>
            <person name="Spormann A.M."/>
            <person name="Op den Camp H."/>
            <person name="Overmann J."/>
            <person name="Amann R."/>
            <person name="Jetten M.S.M."/>
            <person name="Mascher T."/>
            <person name="Medema M.H."/>
            <person name="Devos D.P."/>
            <person name="Kaster A.-K."/>
            <person name="Ovreas L."/>
            <person name="Rohde M."/>
            <person name="Galperin M.Y."/>
            <person name="Jogler C."/>
        </authorList>
    </citation>
    <scope>NUCLEOTIDE SEQUENCE [LARGE SCALE GENOMIC DNA]</scope>
    <source>
        <strain evidence="2 3">Pan44</strain>
    </source>
</reference>
<dbReference type="EMBL" id="CP036271">
    <property type="protein sequence ID" value="QDT54313.1"/>
    <property type="molecule type" value="Genomic_DNA"/>
</dbReference>
<evidence type="ECO:0000259" key="1">
    <source>
        <dbReference type="Pfam" id="PF08332"/>
    </source>
</evidence>
<keyword evidence="2" id="KW-0418">Kinase</keyword>
<dbReference type="Gene3D" id="3.10.450.50">
    <property type="match status" value="1"/>
</dbReference>
<organism evidence="2 3">
    <name type="scientific">Caulifigura coniformis</name>
    <dbReference type="NCBI Taxonomy" id="2527983"/>
    <lineage>
        <taxon>Bacteria</taxon>
        <taxon>Pseudomonadati</taxon>
        <taxon>Planctomycetota</taxon>
        <taxon>Planctomycetia</taxon>
        <taxon>Planctomycetales</taxon>
        <taxon>Planctomycetaceae</taxon>
        <taxon>Caulifigura</taxon>
    </lineage>
</organism>
<dbReference type="GO" id="GO:0005516">
    <property type="term" value="F:calmodulin binding"/>
    <property type="evidence" value="ECO:0007669"/>
    <property type="project" value="InterPro"/>
</dbReference>
<evidence type="ECO:0000313" key="3">
    <source>
        <dbReference type="Proteomes" id="UP000315700"/>
    </source>
</evidence>